<feature type="domain" description="Outer membrane protein beta-barrel" evidence="2">
    <location>
        <begin position="7"/>
        <end position="195"/>
    </location>
</feature>
<dbReference type="AlphaFoldDB" id="A0A4V6NGV7"/>
<dbReference type="Pfam" id="PF13505">
    <property type="entry name" value="OMP_b-brl"/>
    <property type="match status" value="1"/>
</dbReference>
<keyword evidence="4" id="KW-1185">Reference proteome</keyword>
<evidence type="ECO:0000313" key="3">
    <source>
        <dbReference type="EMBL" id="TCL65357.1"/>
    </source>
</evidence>
<dbReference type="OrthoDB" id="1438113at2"/>
<dbReference type="SUPFAM" id="SSF56925">
    <property type="entry name" value="OMPA-like"/>
    <property type="match status" value="1"/>
</dbReference>
<evidence type="ECO:0000313" key="4">
    <source>
        <dbReference type="Proteomes" id="UP000295455"/>
    </source>
</evidence>
<dbReference type="InterPro" id="IPR011250">
    <property type="entry name" value="OMP/PagP_B-barrel"/>
</dbReference>
<comment type="caution">
    <text evidence="3">The sequence shown here is derived from an EMBL/GenBank/DDBJ whole genome shotgun (WGS) entry which is preliminary data.</text>
</comment>
<gene>
    <name evidence="3" type="ORF">EV196_10511</name>
</gene>
<reference evidence="3 4" key="1">
    <citation type="submission" date="2019-03" db="EMBL/GenBank/DDBJ databases">
        <title>Genomic Encyclopedia of Type Strains, Phase IV (KMG-IV): sequencing the most valuable type-strain genomes for metagenomic binning, comparative biology and taxonomic classification.</title>
        <authorList>
            <person name="Goeker M."/>
        </authorList>
    </citation>
    <scope>NUCLEOTIDE SEQUENCE [LARGE SCALE GENOMIC DNA]</scope>
    <source>
        <strain evidence="3 4">DSM 18792</strain>
    </source>
</reference>
<dbReference type="Proteomes" id="UP000295455">
    <property type="component" value="Unassembled WGS sequence"/>
</dbReference>
<proteinExistence type="predicted"/>
<accession>A0A4V6NGV7</accession>
<evidence type="ECO:0000256" key="1">
    <source>
        <dbReference type="ARBA" id="ARBA00022729"/>
    </source>
</evidence>
<name>A0A4V6NGV7_9FLAO</name>
<evidence type="ECO:0000259" key="2">
    <source>
        <dbReference type="Pfam" id="PF13505"/>
    </source>
</evidence>
<protein>
    <submittedName>
        <fullName evidence="3">Outer membrane protein with beta-barrel domain</fullName>
    </submittedName>
</protein>
<keyword evidence="1" id="KW-0732">Signal</keyword>
<sequence length="195" mass="21940">MKQKLLLTLILIFTIKTFSQDSKLSLELSYPVPIDENFIGQNYNGIADLGLKYHFSNLELLNIGIGVNAGMYKNTKNDRVQPFDVTTYIFSPKIFAELNLKPLTKLHPTIGIGYSFINANSTDVEGFNIENYSSISSSETESGMNLNLGIAYDITDKIFAQVQYDFIKIGVNKDVPDIKYNTNINILKIGLGYRF</sequence>
<dbReference type="InterPro" id="IPR027385">
    <property type="entry name" value="Beta-barrel_OMP"/>
</dbReference>
<dbReference type="Gene3D" id="2.40.160.20">
    <property type="match status" value="1"/>
</dbReference>
<organism evidence="3 4">
    <name type="scientific">Mariniflexile fucanivorans</name>
    <dbReference type="NCBI Taxonomy" id="264023"/>
    <lineage>
        <taxon>Bacteria</taxon>
        <taxon>Pseudomonadati</taxon>
        <taxon>Bacteroidota</taxon>
        <taxon>Flavobacteriia</taxon>
        <taxon>Flavobacteriales</taxon>
        <taxon>Flavobacteriaceae</taxon>
        <taxon>Mariniflexile</taxon>
    </lineage>
</organism>
<dbReference type="RefSeq" id="WP_132217783.1">
    <property type="nucleotide sequence ID" value="NZ_OX156936.1"/>
</dbReference>
<dbReference type="EMBL" id="SLUP01000005">
    <property type="protein sequence ID" value="TCL65357.1"/>
    <property type="molecule type" value="Genomic_DNA"/>
</dbReference>